<dbReference type="AlphaFoldDB" id="A0A161UNY6"/>
<dbReference type="EMBL" id="JYDC01000013">
    <property type="protein sequence ID" value="KZL43162.1"/>
    <property type="molecule type" value="Genomic_DNA"/>
</dbReference>
<accession>A0A161UNY6</accession>
<dbReference type="PATRIC" id="fig|33960.6.peg.608"/>
<dbReference type="RefSeq" id="WP_054762940.1">
    <property type="nucleotide sequence ID" value="NZ_JYDC01000013.1"/>
</dbReference>
<protein>
    <submittedName>
        <fullName evidence="1">Uncharacterized protein</fullName>
    </submittedName>
</protein>
<evidence type="ECO:0000313" key="1">
    <source>
        <dbReference type="EMBL" id="KZL43162.1"/>
    </source>
</evidence>
<dbReference type="OrthoDB" id="2306219at2"/>
<keyword evidence="2" id="KW-1185">Reference proteome</keyword>
<proteinExistence type="predicted"/>
<organism evidence="1 2">
    <name type="scientific">Secundilactobacillus collinoides</name>
    <name type="common">Lactobacillus collinoides</name>
    <dbReference type="NCBI Taxonomy" id="33960"/>
    <lineage>
        <taxon>Bacteria</taxon>
        <taxon>Bacillati</taxon>
        <taxon>Bacillota</taxon>
        <taxon>Bacilli</taxon>
        <taxon>Lactobacillales</taxon>
        <taxon>Lactobacillaceae</taxon>
        <taxon>Secundilactobacillus</taxon>
    </lineage>
</organism>
<name>A0A161UNY6_SECCO</name>
<dbReference type="Proteomes" id="UP000076480">
    <property type="component" value="Unassembled WGS sequence"/>
</dbReference>
<gene>
    <name evidence="1" type="ORF">TY91_01215</name>
</gene>
<dbReference type="InterPro" id="IPR043895">
    <property type="entry name" value="DUF5839"/>
</dbReference>
<comment type="caution">
    <text evidence="1">The sequence shown here is derived from an EMBL/GenBank/DDBJ whole genome shotgun (WGS) entry which is preliminary data.</text>
</comment>
<evidence type="ECO:0000313" key="2">
    <source>
        <dbReference type="Proteomes" id="UP000076480"/>
    </source>
</evidence>
<reference evidence="1 2" key="1">
    <citation type="submission" date="2015-02" db="EMBL/GenBank/DDBJ databases">
        <title>Draft genome sequence of Lactobacillus collinoides CUPV2371 isolated from a natural cider, the first genome sequence of a strain of this species.</title>
        <authorList>
            <person name="Puertas A.I."/>
            <person name="Spano G."/>
            <person name="Capozzi V."/>
            <person name="Lamontanara A."/>
            <person name="Orru L."/>
            <person name="Duenas M.T."/>
        </authorList>
    </citation>
    <scope>NUCLEOTIDE SEQUENCE [LARGE SCALE GENOMIC DNA]</scope>
    <source>
        <strain evidence="1 2">237</strain>
    </source>
</reference>
<sequence length="98" mass="11244">MADNILMAYHIVLDPNDRTKHVLNTKKLYKWRITDKTKGTPVIGNVALVKTKFSKRVPVMIYATKEVTNDLSNLQPVKIFTTNRDQEAVNKAFDNLLK</sequence>
<dbReference type="Pfam" id="PF19157">
    <property type="entry name" value="DUF5839"/>
    <property type="match status" value="1"/>
</dbReference>